<name>A0A2U3LW40_9FIRM</name>
<proteinExistence type="predicted"/>
<dbReference type="Proteomes" id="UP000238916">
    <property type="component" value="Unassembled WGS sequence"/>
</dbReference>
<reference evidence="2" key="1">
    <citation type="submission" date="2018-02" db="EMBL/GenBank/DDBJ databases">
        <authorList>
            <person name="Hausmann B."/>
        </authorList>
    </citation>
    <scope>NUCLEOTIDE SEQUENCE [LARGE SCALE GENOMIC DNA]</scope>
    <source>
        <strain evidence="2">Peat soil MAG SbF1</strain>
    </source>
</reference>
<evidence type="ECO:0000313" key="1">
    <source>
        <dbReference type="EMBL" id="SPF56167.1"/>
    </source>
</evidence>
<gene>
    <name evidence="1" type="ORF">SBF1_8830001</name>
</gene>
<accession>A0A2U3LW40</accession>
<protein>
    <submittedName>
        <fullName evidence="1">Uncharacterized protein</fullName>
    </submittedName>
</protein>
<evidence type="ECO:0000313" key="2">
    <source>
        <dbReference type="Proteomes" id="UP000238916"/>
    </source>
</evidence>
<sequence length="103" mass="12140">MLLQLSSWLNKAIPYTEEIPKSQEVRQHAGNIGPARLYLMTSDKKEITIYPAFYVYTKNGMINVQYVQDVIVFNNAGNITYLKSEELYNWLKSDQWKTEFIRK</sequence>
<dbReference type="AlphaFoldDB" id="A0A2U3LW40"/>
<organism evidence="1 2">
    <name type="scientific">Candidatus Desulfosporosinus infrequens</name>
    <dbReference type="NCBI Taxonomy" id="2043169"/>
    <lineage>
        <taxon>Bacteria</taxon>
        <taxon>Bacillati</taxon>
        <taxon>Bacillota</taxon>
        <taxon>Clostridia</taxon>
        <taxon>Eubacteriales</taxon>
        <taxon>Desulfitobacteriaceae</taxon>
        <taxon>Desulfosporosinus</taxon>
    </lineage>
</organism>
<dbReference type="EMBL" id="OMOF01000871">
    <property type="protein sequence ID" value="SPF56167.1"/>
    <property type="molecule type" value="Genomic_DNA"/>
</dbReference>